<dbReference type="Gene3D" id="1.10.357.10">
    <property type="entry name" value="Tetracycline Repressor, domain 2"/>
    <property type="match status" value="1"/>
</dbReference>
<dbReference type="PROSITE" id="PS50977">
    <property type="entry name" value="HTH_TETR_2"/>
    <property type="match status" value="1"/>
</dbReference>
<accession>A0A5Q6S0G6</accession>
<dbReference type="InterPro" id="IPR001647">
    <property type="entry name" value="HTH_TetR"/>
</dbReference>
<feature type="domain" description="HTH tetR-type" evidence="6">
    <location>
        <begin position="23"/>
        <end position="83"/>
    </location>
</feature>
<sequence>MSGLQERRGGAVTGPGRRERNKQEKRERILAAASALFDERGYAAVTTQQVADRADVAAGTLFRYAATKPELLLMVTNARVAAALETGLRRADGEGDPARAALALVAPLLEQSRANAENTACYQREVVYGADGTYRTEALELVDGFVTAIAALLERAWTRSHPRTDAPDPSAAADAVFASLHAAILAAARPDLAADPLSDLLAAQVALIVRGYLTTPRPARKGATT</sequence>
<comment type="caution">
    <text evidence="7">The sequence shown here is derived from an EMBL/GenBank/DDBJ whole genome shotgun (WGS) entry which is preliminary data.</text>
</comment>
<protein>
    <submittedName>
        <fullName evidence="7">TetR/AcrR family transcriptional regulator</fullName>
    </submittedName>
</protein>
<keyword evidence="3" id="KW-0804">Transcription</keyword>
<dbReference type="SUPFAM" id="SSF46689">
    <property type="entry name" value="Homeodomain-like"/>
    <property type="match status" value="1"/>
</dbReference>
<dbReference type="EMBL" id="VDFQ02000002">
    <property type="protein sequence ID" value="KAA1423833.1"/>
    <property type="molecule type" value="Genomic_DNA"/>
</dbReference>
<dbReference type="PANTHER" id="PTHR30055:SF234">
    <property type="entry name" value="HTH-TYPE TRANSCRIPTIONAL REGULATOR BETI"/>
    <property type="match status" value="1"/>
</dbReference>
<proteinExistence type="predicted"/>
<dbReference type="Proteomes" id="UP000307768">
    <property type="component" value="Unassembled WGS sequence"/>
</dbReference>
<feature type="region of interest" description="Disordered" evidence="5">
    <location>
        <begin position="1"/>
        <end position="25"/>
    </location>
</feature>
<dbReference type="GO" id="GO:0003700">
    <property type="term" value="F:DNA-binding transcription factor activity"/>
    <property type="evidence" value="ECO:0007669"/>
    <property type="project" value="TreeGrafter"/>
</dbReference>
<evidence type="ECO:0000256" key="5">
    <source>
        <dbReference type="SAM" id="MobiDB-lite"/>
    </source>
</evidence>
<dbReference type="AlphaFoldDB" id="A0A5Q6S0G6"/>
<evidence type="ECO:0000256" key="4">
    <source>
        <dbReference type="PROSITE-ProRule" id="PRU00335"/>
    </source>
</evidence>
<name>A0A5Q6S0G6_9ACTN</name>
<evidence type="ECO:0000256" key="2">
    <source>
        <dbReference type="ARBA" id="ARBA00023125"/>
    </source>
</evidence>
<keyword evidence="1" id="KW-0805">Transcription regulation</keyword>
<dbReference type="PRINTS" id="PR00455">
    <property type="entry name" value="HTHTETR"/>
</dbReference>
<keyword evidence="2 4" id="KW-0238">DNA-binding</keyword>
<evidence type="ECO:0000313" key="8">
    <source>
        <dbReference type="Proteomes" id="UP000307768"/>
    </source>
</evidence>
<gene>
    <name evidence="7" type="ORF">FE697_009735</name>
</gene>
<dbReference type="GO" id="GO:0000976">
    <property type="term" value="F:transcription cis-regulatory region binding"/>
    <property type="evidence" value="ECO:0007669"/>
    <property type="project" value="TreeGrafter"/>
</dbReference>
<feature type="DNA-binding region" description="H-T-H motif" evidence="4">
    <location>
        <begin position="46"/>
        <end position="65"/>
    </location>
</feature>
<evidence type="ECO:0000259" key="6">
    <source>
        <dbReference type="PROSITE" id="PS50977"/>
    </source>
</evidence>
<dbReference type="Pfam" id="PF00440">
    <property type="entry name" value="TetR_N"/>
    <property type="match status" value="1"/>
</dbReference>
<dbReference type="OrthoDB" id="3403733at2"/>
<dbReference type="InterPro" id="IPR009057">
    <property type="entry name" value="Homeodomain-like_sf"/>
</dbReference>
<reference evidence="7 8" key="1">
    <citation type="submission" date="2019-09" db="EMBL/GenBank/DDBJ databases">
        <title>Mumia zhuanghuii sp. nov. isolated from the intestinal contents of plateau pika (Ochotona curzoniae) in the Qinghai-Tibet plateau of China.</title>
        <authorList>
            <person name="Tian Z."/>
        </authorList>
    </citation>
    <scope>NUCLEOTIDE SEQUENCE [LARGE SCALE GENOMIC DNA]</scope>
    <source>
        <strain evidence="8">350</strain>
    </source>
</reference>
<dbReference type="PANTHER" id="PTHR30055">
    <property type="entry name" value="HTH-TYPE TRANSCRIPTIONAL REGULATOR RUTR"/>
    <property type="match status" value="1"/>
</dbReference>
<dbReference type="InterPro" id="IPR050109">
    <property type="entry name" value="HTH-type_TetR-like_transc_reg"/>
</dbReference>
<feature type="compositionally biased region" description="Basic and acidic residues" evidence="5">
    <location>
        <begin position="16"/>
        <end position="25"/>
    </location>
</feature>
<evidence type="ECO:0000256" key="1">
    <source>
        <dbReference type="ARBA" id="ARBA00023015"/>
    </source>
</evidence>
<evidence type="ECO:0000313" key="7">
    <source>
        <dbReference type="EMBL" id="KAA1423833.1"/>
    </source>
</evidence>
<evidence type="ECO:0000256" key="3">
    <source>
        <dbReference type="ARBA" id="ARBA00023163"/>
    </source>
</evidence>
<organism evidence="7 8">
    <name type="scientific">Mumia zhuanghuii</name>
    <dbReference type="NCBI Taxonomy" id="2585211"/>
    <lineage>
        <taxon>Bacteria</taxon>
        <taxon>Bacillati</taxon>
        <taxon>Actinomycetota</taxon>
        <taxon>Actinomycetes</taxon>
        <taxon>Propionibacteriales</taxon>
        <taxon>Nocardioidaceae</taxon>
        <taxon>Mumia</taxon>
    </lineage>
</organism>